<evidence type="ECO:0000256" key="5">
    <source>
        <dbReference type="ARBA" id="ARBA00023136"/>
    </source>
</evidence>
<keyword evidence="6" id="KW-0604">Photosystem II</keyword>
<keyword evidence="7" id="KW-0150">Chloroplast</keyword>
<name>A0A650FH91_9TRAC</name>
<keyword evidence="4" id="KW-1133">Transmembrane helix</keyword>
<evidence type="ECO:0000256" key="3">
    <source>
        <dbReference type="ARBA" id="ARBA00022692"/>
    </source>
</evidence>
<dbReference type="InterPro" id="IPR037269">
    <property type="entry name" value="PSII_PsbM_sf"/>
</dbReference>
<accession>A0A650FH91</accession>
<geneLocation type="chloroplast" evidence="7"/>
<keyword evidence="1" id="KW-0674">Reaction center</keyword>
<keyword evidence="7" id="KW-0934">Plastid</keyword>
<dbReference type="EMBL" id="MK622382">
    <property type="protein sequence ID" value="QGU93162.1"/>
    <property type="molecule type" value="Genomic_DNA"/>
</dbReference>
<evidence type="ECO:0000256" key="2">
    <source>
        <dbReference type="ARBA" id="ARBA00022531"/>
    </source>
</evidence>
<reference evidence="7" key="1">
    <citation type="journal article" date="2019" name="J. ISSAAS">
        <title>Phylogenomics of Selaginellaceae with special reference to the enigmatic sanguinolenta group.</title>
        <authorList>
            <person name="Zhang H.-R."/>
            <person name="Wei R."/>
            <person name="Xiang Q.-P."/>
            <person name="Zhang X.-C."/>
        </authorList>
    </citation>
    <scope>NUCLEOTIDE SEQUENCE</scope>
</reference>
<keyword evidence="5" id="KW-0472">Membrane</keyword>
<gene>
    <name evidence="7" type="primary">psbM</name>
</gene>
<dbReference type="EMBL" id="MK622382">
    <property type="protein sequence ID" value="QGU93205.1"/>
    <property type="molecule type" value="Genomic_DNA"/>
</dbReference>
<evidence type="ECO:0000256" key="4">
    <source>
        <dbReference type="ARBA" id="ARBA00022989"/>
    </source>
</evidence>
<keyword evidence="3" id="KW-0812">Transmembrane</keyword>
<dbReference type="AlphaFoldDB" id="A0A650FH91"/>
<organism evidence="7">
    <name type="scientific">Selaginella rossii</name>
    <dbReference type="NCBI Taxonomy" id="1834511"/>
    <lineage>
        <taxon>Eukaryota</taxon>
        <taxon>Viridiplantae</taxon>
        <taxon>Streptophyta</taxon>
        <taxon>Embryophyta</taxon>
        <taxon>Tracheophyta</taxon>
        <taxon>Lycopodiopsida</taxon>
        <taxon>Selaginellales</taxon>
        <taxon>Selaginellaceae</taxon>
        <taxon>Selaginella</taxon>
    </lineage>
</organism>
<dbReference type="NCBIfam" id="TIGR03038">
    <property type="entry name" value="PS_II_psbM"/>
    <property type="match status" value="1"/>
</dbReference>
<keyword evidence="2" id="KW-0602">Photosynthesis</keyword>
<protein>
    <submittedName>
        <fullName evidence="7">Photosystem II protein M</fullName>
    </submittedName>
</protein>
<dbReference type="GO" id="GO:0019684">
    <property type="term" value="P:photosynthesis, light reaction"/>
    <property type="evidence" value="ECO:0007669"/>
    <property type="project" value="InterPro"/>
</dbReference>
<sequence length="33" mass="3429">MESTSLAFIAIALFTALPTASLVIPHVKTAASR</sequence>
<dbReference type="InterPro" id="IPR007826">
    <property type="entry name" value="PSII_PsbM"/>
</dbReference>
<proteinExistence type="predicted"/>
<evidence type="ECO:0000256" key="1">
    <source>
        <dbReference type="ARBA" id="ARBA00022469"/>
    </source>
</evidence>
<evidence type="ECO:0000313" key="7">
    <source>
        <dbReference type="EMBL" id="QGU93162.1"/>
    </source>
</evidence>
<dbReference type="Pfam" id="PF05151">
    <property type="entry name" value="PsbM"/>
    <property type="match status" value="1"/>
</dbReference>
<evidence type="ECO:0000256" key="6">
    <source>
        <dbReference type="ARBA" id="ARBA00023276"/>
    </source>
</evidence>
<dbReference type="SUPFAM" id="SSF161033">
    <property type="entry name" value="Photosystem II reaction center protein M, PsbM"/>
    <property type="match status" value="1"/>
</dbReference>
<dbReference type="GO" id="GO:0009523">
    <property type="term" value="C:photosystem II"/>
    <property type="evidence" value="ECO:0007669"/>
    <property type="project" value="UniProtKB-KW"/>
</dbReference>